<evidence type="ECO:0000256" key="2">
    <source>
        <dbReference type="ARBA" id="ARBA00022679"/>
    </source>
</evidence>
<dbReference type="VEuPathDB" id="FungiDB:RO3G_04525"/>
<reference evidence="5 6" key="1">
    <citation type="journal article" date="2009" name="PLoS Genet.">
        <title>Genomic analysis of the basal lineage fungus Rhizopus oryzae reveals a whole-genome duplication.</title>
        <authorList>
            <person name="Ma L.-J."/>
            <person name="Ibrahim A.S."/>
            <person name="Skory C."/>
            <person name="Grabherr M.G."/>
            <person name="Burger G."/>
            <person name="Butler M."/>
            <person name="Elias M."/>
            <person name="Idnurm A."/>
            <person name="Lang B.F."/>
            <person name="Sone T."/>
            <person name="Abe A."/>
            <person name="Calvo S.E."/>
            <person name="Corrochano L.M."/>
            <person name="Engels R."/>
            <person name="Fu J."/>
            <person name="Hansberg W."/>
            <person name="Kim J.-M."/>
            <person name="Kodira C.D."/>
            <person name="Koehrsen M.J."/>
            <person name="Liu B."/>
            <person name="Miranda-Saavedra D."/>
            <person name="O'Leary S."/>
            <person name="Ortiz-Castellanos L."/>
            <person name="Poulter R."/>
            <person name="Rodriguez-Romero J."/>
            <person name="Ruiz-Herrera J."/>
            <person name="Shen Y.-Q."/>
            <person name="Zeng Q."/>
            <person name="Galagan J."/>
            <person name="Birren B.W."/>
            <person name="Cuomo C.A."/>
            <person name="Wickes B.L."/>
        </authorList>
    </citation>
    <scope>NUCLEOTIDE SEQUENCE [LARGE SCALE GENOMIC DNA]</scope>
    <source>
        <strain evidence="6">RA 99-880 / ATCC MYA-4621 / FGSC 9543 / NRRL 43880</strain>
    </source>
</reference>
<name>I1BUE0_RHIO9</name>
<dbReference type="EMBL" id="CH476734">
    <property type="protein sequence ID" value="EIE79820.1"/>
    <property type="molecule type" value="Genomic_DNA"/>
</dbReference>
<organism evidence="5 6">
    <name type="scientific">Rhizopus delemar (strain RA 99-880 / ATCC MYA-4621 / FGSC 9543 / NRRL 43880)</name>
    <name type="common">Mucormycosis agent</name>
    <name type="synonym">Rhizopus arrhizus var. delemar</name>
    <dbReference type="NCBI Taxonomy" id="246409"/>
    <lineage>
        <taxon>Eukaryota</taxon>
        <taxon>Fungi</taxon>
        <taxon>Fungi incertae sedis</taxon>
        <taxon>Mucoromycota</taxon>
        <taxon>Mucoromycotina</taxon>
        <taxon>Mucoromycetes</taxon>
        <taxon>Mucorales</taxon>
        <taxon>Mucorineae</taxon>
        <taxon>Rhizopodaceae</taxon>
        <taxon>Rhizopus</taxon>
    </lineage>
</organism>
<dbReference type="Gene3D" id="3.40.50.2000">
    <property type="entry name" value="Glycogen Phosphorylase B"/>
    <property type="match status" value="2"/>
</dbReference>
<proteinExistence type="inferred from homology"/>
<dbReference type="OrthoDB" id="5835829at2759"/>
<dbReference type="OMA" id="TTYAIHE"/>
<dbReference type="Pfam" id="PF00201">
    <property type="entry name" value="UDPGT"/>
    <property type="match status" value="1"/>
</dbReference>
<dbReference type="PROSITE" id="PS00375">
    <property type="entry name" value="UDPGT"/>
    <property type="match status" value="1"/>
</dbReference>
<dbReference type="GeneID" id="93611496"/>
<keyword evidence="4" id="KW-0812">Transmembrane</keyword>
<dbReference type="AlphaFoldDB" id="I1BUE0"/>
<dbReference type="InterPro" id="IPR035595">
    <property type="entry name" value="UDP_glycos_trans_CS"/>
</dbReference>
<dbReference type="InterPro" id="IPR002213">
    <property type="entry name" value="UDP_glucos_trans"/>
</dbReference>
<gene>
    <name evidence="5" type="ORF">RO3G_04525</name>
</gene>
<dbReference type="SUPFAM" id="SSF53756">
    <property type="entry name" value="UDP-Glycosyltransferase/glycogen phosphorylase"/>
    <property type="match status" value="1"/>
</dbReference>
<keyword evidence="4" id="KW-1133">Transmembrane helix</keyword>
<comment type="similarity">
    <text evidence="3">Belongs to the UDP-glycosyltransferase family.</text>
</comment>
<keyword evidence="4" id="KW-0472">Membrane</keyword>
<evidence type="ECO:0000256" key="1">
    <source>
        <dbReference type="ARBA" id="ARBA00022676"/>
    </source>
</evidence>
<protein>
    <submittedName>
        <fullName evidence="5">Uncharacterized protein</fullName>
    </submittedName>
</protein>
<feature type="transmembrane region" description="Helical" evidence="4">
    <location>
        <begin position="485"/>
        <end position="508"/>
    </location>
</feature>
<keyword evidence="1 3" id="KW-0328">Glycosyltransferase</keyword>
<accession>I1BUE0</accession>
<dbReference type="RefSeq" id="XP_067515216.1">
    <property type="nucleotide sequence ID" value="XM_067659115.1"/>
</dbReference>
<dbReference type="CDD" id="cd03784">
    <property type="entry name" value="GT1_Gtf-like"/>
    <property type="match status" value="1"/>
</dbReference>
<dbReference type="InParanoid" id="I1BUE0"/>
<dbReference type="PANTHER" id="PTHR48043:SF145">
    <property type="entry name" value="FI06409P-RELATED"/>
    <property type="match status" value="1"/>
</dbReference>
<dbReference type="PANTHER" id="PTHR48043">
    <property type="entry name" value="EG:EG0003.4 PROTEIN-RELATED"/>
    <property type="match status" value="1"/>
</dbReference>
<keyword evidence="6" id="KW-1185">Reference proteome</keyword>
<dbReference type="GO" id="GO:0008194">
    <property type="term" value="F:UDP-glycosyltransferase activity"/>
    <property type="evidence" value="ECO:0007669"/>
    <property type="project" value="InterPro"/>
</dbReference>
<dbReference type="STRING" id="246409.I1BUE0"/>
<dbReference type="InterPro" id="IPR050271">
    <property type="entry name" value="UDP-glycosyltransferase"/>
</dbReference>
<evidence type="ECO:0000256" key="3">
    <source>
        <dbReference type="RuleBase" id="RU003718"/>
    </source>
</evidence>
<evidence type="ECO:0000313" key="6">
    <source>
        <dbReference type="Proteomes" id="UP000009138"/>
    </source>
</evidence>
<keyword evidence="2 3" id="KW-0808">Transferase</keyword>
<dbReference type="eggNOG" id="KOG1192">
    <property type="taxonomic scope" value="Eukaryota"/>
</dbReference>
<sequence length="529" mass="58932">MGGSSHIVWVLSILEELAARGHHVKFFTRDDHIRFAKKFPSIEPISSGPGIFTKEDYNRILPEMISMDSVTRAIFFADTFGNNYTEEYYKHRDIFNTEKVDLAVCDHFTMACSDAAEAAGLPFVVTSSLAYSSGKAHTNLQDDYNDLFLISSDATAPYVNVDLINMHHPTSRGVSFFTRFNDKVISPLRLVYGMRHVIKKSNQDRKSIGLKATMDPMDSWKDSIKIVNGAFGFEAPRPVGPLVELVGPIVPLNHAGLNSELQTFLDHRRKVVYVAFGQMAIPTRNDVKMILTAMLENMETGTIDGIIWSTRGIEELFPEYITTRSNTTYDIRSLFKSSSAPNETNIAFVNWAPQVAILHHPSTTLFLTHGGAGSLHESLYNGVPVVVFPFFGDQPSAAILTEENGYGRYLKSSSSQEQATALIADVALDQDGSYRQTVRRFQSLVQIRAHRGVQRGADLMEEALFANKDGKMVHRRDVKRDLSTIVAYNLDIYAFIAVLILGSVSGLYRGAVYITQHLQTLPSTKLKSA</sequence>
<dbReference type="Proteomes" id="UP000009138">
    <property type="component" value="Unassembled WGS sequence"/>
</dbReference>
<evidence type="ECO:0000256" key="4">
    <source>
        <dbReference type="SAM" id="Phobius"/>
    </source>
</evidence>
<evidence type="ECO:0000313" key="5">
    <source>
        <dbReference type="EMBL" id="EIE79820.1"/>
    </source>
</evidence>